<dbReference type="InterPro" id="IPR015946">
    <property type="entry name" value="KH_dom-like_a/b"/>
</dbReference>
<evidence type="ECO:0000313" key="2">
    <source>
        <dbReference type="EMBL" id="TVZ05146.1"/>
    </source>
</evidence>
<dbReference type="PANTHER" id="PTHR34352:SF1">
    <property type="entry name" value="PROTEIN YHFA"/>
    <property type="match status" value="1"/>
</dbReference>
<protein>
    <submittedName>
        <fullName evidence="2">OsmC family peroxiredoxin</fullName>
    </submittedName>
</protein>
<comment type="caution">
    <text evidence="2">The sequence shown here is derived from an EMBL/GenBank/DDBJ whole genome shotgun (WGS) entry which is preliminary data.</text>
</comment>
<dbReference type="EMBL" id="RPFW01000002">
    <property type="protein sequence ID" value="TVZ05146.1"/>
    <property type="molecule type" value="Genomic_DNA"/>
</dbReference>
<dbReference type="Pfam" id="PF02566">
    <property type="entry name" value="OsmC"/>
    <property type="match status" value="1"/>
</dbReference>
<gene>
    <name evidence="2" type="ORF">EAS64_11130</name>
</gene>
<keyword evidence="3" id="KW-1185">Reference proteome</keyword>
<proteinExistence type="predicted"/>
<dbReference type="SUPFAM" id="SSF82784">
    <property type="entry name" value="OsmC-like"/>
    <property type="match status" value="1"/>
</dbReference>
<sequence>MTDQDARRHVSIDRTGEKRYTATNERGATIGIGDGSGTEFTPVELLLAAIAGCTAIDVDVVTTRRAEPVSFRVDTDALKLGGSEGNHLEDIAVTFRIEFPDGDAGDAARAILPDIVKKSHDRLCTVSRTIERGTPVTTVIA</sequence>
<accession>A0A6P2C3V0</accession>
<name>A0A6P2C3V0_9ACTN</name>
<organism evidence="2 3">
    <name type="scientific">Trebonia kvetii</name>
    <dbReference type="NCBI Taxonomy" id="2480626"/>
    <lineage>
        <taxon>Bacteria</taxon>
        <taxon>Bacillati</taxon>
        <taxon>Actinomycetota</taxon>
        <taxon>Actinomycetes</taxon>
        <taxon>Streptosporangiales</taxon>
        <taxon>Treboniaceae</taxon>
        <taxon>Trebonia</taxon>
    </lineage>
</organism>
<dbReference type="InterPro" id="IPR003718">
    <property type="entry name" value="OsmC/Ohr_fam"/>
</dbReference>
<dbReference type="PANTHER" id="PTHR34352">
    <property type="entry name" value="PROTEIN YHFA"/>
    <property type="match status" value="1"/>
</dbReference>
<dbReference type="Proteomes" id="UP000460272">
    <property type="component" value="Unassembled WGS sequence"/>
</dbReference>
<dbReference type="Gene3D" id="3.30.300.20">
    <property type="match status" value="1"/>
</dbReference>
<reference evidence="2 3" key="1">
    <citation type="submission" date="2018-11" db="EMBL/GenBank/DDBJ databases">
        <title>Trebonia kvetii gen.nov., sp.nov., a novel acidophilic actinobacterium, and proposal of the new actinobacterial family Treboniaceae fam. nov.</title>
        <authorList>
            <person name="Rapoport D."/>
            <person name="Sagova-Mareckova M."/>
            <person name="Sedlacek I."/>
            <person name="Provaznik J."/>
            <person name="Kralova S."/>
            <person name="Pavlinic D."/>
            <person name="Benes V."/>
            <person name="Kopecky J."/>
        </authorList>
    </citation>
    <scope>NUCLEOTIDE SEQUENCE [LARGE SCALE GENOMIC DNA]</scope>
    <source>
        <strain evidence="2 3">15Tr583</strain>
    </source>
</reference>
<dbReference type="RefSeq" id="WP_145852849.1">
    <property type="nucleotide sequence ID" value="NZ_RPFW01000002.1"/>
</dbReference>
<dbReference type="InterPro" id="IPR036102">
    <property type="entry name" value="OsmC/Ohrsf"/>
</dbReference>
<feature type="region of interest" description="Disordered" evidence="1">
    <location>
        <begin position="1"/>
        <end position="20"/>
    </location>
</feature>
<dbReference type="AlphaFoldDB" id="A0A6P2C3V0"/>
<dbReference type="OrthoDB" id="4864805at2"/>
<evidence type="ECO:0000313" key="3">
    <source>
        <dbReference type="Proteomes" id="UP000460272"/>
    </source>
</evidence>
<evidence type="ECO:0000256" key="1">
    <source>
        <dbReference type="SAM" id="MobiDB-lite"/>
    </source>
</evidence>